<organism evidence="1 2">
    <name type="scientific">Candidatus Faecenecus gallistercoris</name>
    <dbReference type="NCBI Taxonomy" id="2840793"/>
    <lineage>
        <taxon>Bacteria</taxon>
        <taxon>Bacillati</taxon>
        <taxon>Bacillota</taxon>
        <taxon>Bacillota incertae sedis</taxon>
        <taxon>Candidatus Faecenecus</taxon>
    </lineage>
</organism>
<dbReference type="AlphaFoldDB" id="A0A9D1CJR7"/>
<comment type="caution">
    <text evidence="1">The sequence shown here is derived from an EMBL/GenBank/DDBJ whole genome shotgun (WGS) entry which is preliminary data.</text>
</comment>
<name>A0A9D1CJR7_9FIRM</name>
<accession>A0A9D1CJR7</accession>
<evidence type="ECO:0000313" key="1">
    <source>
        <dbReference type="EMBL" id="HIQ64476.1"/>
    </source>
</evidence>
<protein>
    <submittedName>
        <fullName evidence="1">DUF1292 domain-containing protein</fullName>
    </submittedName>
</protein>
<dbReference type="Pfam" id="PF06949">
    <property type="entry name" value="DUF1292"/>
    <property type="match status" value="1"/>
</dbReference>
<evidence type="ECO:0000313" key="2">
    <source>
        <dbReference type="Proteomes" id="UP000886725"/>
    </source>
</evidence>
<dbReference type="InterPro" id="IPR009711">
    <property type="entry name" value="UPF0473"/>
</dbReference>
<gene>
    <name evidence="1" type="ORF">IAC85_01930</name>
</gene>
<sequence>MNDKKMMSIVLQDGTIDEVEVLLTFELVDLKKQYIVYTKNEVDENGNVTIYISTVTGSDDNVHLTNIETEEEWTRIKEVLRELSKA</sequence>
<dbReference type="Proteomes" id="UP000886725">
    <property type="component" value="Unassembled WGS sequence"/>
</dbReference>
<reference evidence="1" key="2">
    <citation type="journal article" date="2021" name="PeerJ">
        <title>Extensive microbial diversity within the chicken gut microbiome revealed by metagenomics and culture.</title>
        <authorList>
            <person name="Gilroy R."/>
            <person name="Ravi A."/>
            <person name="Getino M."/>
            <person name="Pursley I."/>
            <person name="Horton D.L."/>
            <person name="Alikhan N.F."/>
            <person name="Baker D."/>
            <person name="Gharbi K."/>
            <person name="Hall N."/>
            <person name="Watson M."/>
            <person name="Adriaenssens E.M."/>
            <person name="Foster-Nyarko E."/>
            <person name="Jarju S."/>
            <person name="Secka A."/>
            <person name="Antonio M."/>
            <person name="Oren A."/>
            <person name="Chaudhuri R.R."/>
            <person name="La Ragione R."/>
            <person name="Hildebrand F."/>
            <person name="Pallen M.J."/>
        </authorList>
    </citation>
    <scope>NUCLEOTIDE SEQUENCE</scope>
    <source>
        <strain evidence="1">CHK165-10780</strain>
    </source>
</reference>
<proteinExistence type="predicted"/>
<dbReference type="EMBL" id="DVFU01000038">
    <property type="protein sequence ID" value="HIQ64476.1"/>
    <property type="molecule type" value="Genomic_DNA"/>
</dbReference>
<reference evidence="1" key="1">
    <citation type="submission" date="2020-10" db="EMBL/GenBank/DDBJ databases">
        <authorList>
            <person name="Gilroy R."/>
        </authorList>
    </citation>
    <scope>NUCLEOTIDE SEQUENCE</scope>
    <source>
        <strain evidence="1">CHK165-10780</strain>
    </source>
</reference>